<feature type="transmembrane region" description="Helical" evidence="1">
    <location>
        <begin position="108"/>
        <end position="128"/>
    </location>
</feature>
<protein>
    <submittedName>
        <fullName evidence="4">Transmembrane 9 superfamily member</fullName>
    </submittedName>
</protein>
<dbReference type="AlphaFoldDB" id="A0A0R3UJ19"/>
<keyword evidence="3" id="KW-1185">Reference proteome</keyword>
<sequence>MYCDPRGRVASALPSHIMAASLFTGLVCLHLSYAMAVLMPREMCICVTIGTYSLLGAFLLRYYVGQAMHTCLLDNYEMRTLPTHNNWTNWIYLQKATWELNWRANLNLILSISILLPIASALLLYLWVFGGKNA</sequence>
<dbReference type="Proteomes" id="UP000267029">
    <property type="component" value="Unassembled WGS sequence"/>
</dbReference>
<proteinExistence type="predicted"/>
<keyword evidence="1" id="KW-0472">Membrane</keyword>
<accession>A0A0R3UJ19</accession>
<keyword evidence="1" id="KW-1133">Transmembrane helix</keyword>
<evidence type="ECO:0000313" key="4">
    <source>
        <dbReference type="WBParaSite" id="MCU_003923-RA"/>
    </source>
</evidence>
<gene>
    <name evidence="2" type="ORF">MCOS_LOCUS7473</name>
</gene>
<reference evidence="2 3" key="1">
    <citation type="submission" date="2018-10" db="EMBL/GenBank/DDBJ databases">
        <authorList>
            <consortium name="Pathogen Informatics"/>
        </authorList>
    </citation>
    <scope>NUCLEOTIDE SEQUENCE [LARGE SCALE GENOMIC DNA]</scope>
</reference>
<name>A0A0R3UJ19_MESCO</name>
<organism evidence="4">
    <name type="scientific">Mesocestoides corti</name>
    <name type="common">Flatworm</name>
    <dbReference type="NCBI Taxonomy" id="53468"/>
    <lineage>
        <taxon>Eukaryota</taxon>
        <taxon>Metazoa</taxon>
        <taxon>Spiralia</taxon>
        <taxon>Lophotrochozoa</taxon>
        <taxon>Platyhelminthes</taxon>
        <taxon>Cestoda</taxon>
        <taxon>Eucestoda</taxon>
        <taxon>Cyclophyllidea</taxon>
        <taxon>Mesocestoididae</taxon>
        <taxon>Mesocestoides</taxon>
    </lineage>
</organism>
<dbReference type="EMBL" id="UXSR01005370">
    <property type="protein sequence ID" value="VDD81470.1"/>
    <property type="molecule type" value="Genomic_DNA"/>
</dbReference>
<dbReference type="WBParaSite" id="MCU_003923-RA">
    <property type="protein sequence ID" value="MCU_003923-RA"/>
    <property type="gene ID" value="MCU_003923"/>
</dbReference>
<keyword evidence="1" id="KW-0812">Transmembrane</keyword>
<evidence type="ECO:0000313" key="3">
    <source>
        <dbReference type="Proteomes" id="UP000267029"/>
    </source>
</evidence>
<feature type="transmembrane region" description="Helical" evidence="1">
    <location>
        <begin position="17"/>
        <end position="38"/>
    </location>
</feature>
<evidence type="ECO:0000313" key="2">
    <source>
        <dbReference type="EMBL" id="VDD81470.1"/>
    </source>
</evidence>
<reference evidence="4" key="2">
    <citation type="submission" date="2019-11" db="UniProtKB">
        <authorList>
            <consortium name="WormBaseParasite"/>
        </authorList>
    </citation>
    <scope>IDENTIFICATION</scope>
</reference>
<evidence type="ECO:0000256" key="1">
    <source>
        <dbReference type="SAM" id="Phobius"/>
    </source>
</evidence>
<feature type="transmembrane region" description="Helical" evidence="1">
    <location>
        <begin position="45"/>
        <end position="64"/>
    </location>
</feature>